<dbReference type="STRING" id="487316.BEN76_04315"/>
<accession>A0A1P8EGE1</accession>
<dbReference type="GO" id="GO:0005524">
    <property type="term" value="F:ATP binding"/>
    <property type="evidence" value="ECO:0007669"/>
    <property type="project" value="UniProtKB-KW"/>
</dbReference>
<organism evidence="6 7">
    <name type="scientific">Acinetobacter soli</name>
    <dbReference type="NCBI Taxonomy" id="487316"/>
    <lineage>
        <taxon>Bacteria</taxon>
        <taxon>Pseudomonadati</taxon>
        <taxon>Pseudomonadota</taxon>
        <taxon>Gammaproteobacteria</taxon>
        <taxon>Moraxellales</taxon>
        <taxon>Moraxellaceae</taxon>
        <taxon>Acinetobacter</taxon>
    </lineage>
</organism>
<dbReference type="HAMAP" id="MF_01883">
    <property type="entry name" value="MdcB"/>
    <property type="match status" value="1"/>
</dbReference>
<dbReference type="InterPro" id="IPR002736">
    <property type="entry name" value="CitG"/>
</dbReference>
<evidence type="ECO:0000256" key="4">
    <source>
        <dbReference type="ARBA" id="ARBA00022840"/>
    </source>
</evidence>
<keyword evidence="3 5" id="KW-0547">Nucleotide-binding</keyword>
<dbReference type="NCBIfam" id="NF002315">
    <property type="entry name" value="PRK01237.1"/>
    <property type="match status" value="1"/>
</dbReference>
<dbReference type="KEGG" id="asol:BEN76_04315"/>
<dbReference type="NCBIfam" id="TIGR03132">
    <property type="entry name" value="malonate_mdcB"/>
    <property type="match status" value="1"/>
</dbReference>
<evidence type="ECO:0000256" key="5">
    <source>
        <dbReference type="HAMAP-Rule" id="MF_01883"/>
    </source>
</evidence>
<comment type="similarity">
    <text evidence="5">Belongs to the CitG/MdcB family.</text>
</comment>
<comment type="catalytic activity">
    <reaction evidence="1 5">
        <text>3'-dephospho-CoA + ATP = 2'-(5''-triphospho-alpha-D-ribosyl)-3'-dephospho-CoA + adenine</text>
        <dbReference type="Rhea" id="RHEA:15117"/>
        <dbReference type="ChEBI" id="CHEBI:16708"/>
        <dbReference type="ChEBI" id="CHEBI:30616"/>
        <dbReference type="ChEBI" id="CHEBI:57328"/>
        <dbReference type="ChEBI" id="CHEBI:61378"/>
        <dbReference type="EC" id="2.4.2.52"/>
    </reaction>
</comment>
<dbReference type="PANTHER" id="PTHR30201">
    <property type="entry name" value="TRIPHOSPHORIBOSYL-DEPHOSPHO-COA SYNTHASE"/>
    <property type="match status" value="1"/>
</dbReference>
<evidence type="ECO:0000256" key="1">
    <source>
        <dbReference type="ARBA" id="ARBA00001210"/>
    </source>
</evidence>
<dbReference type="Proteomes" id="UP000185674">
    <property type="component" value="Chromosome"/>
</dbReference>
<sequence>MNAILHKTPALTRAEQIANLAVQALIDEVNLTPKPALVDRRGSGAHHDLTLQLMEQSANSLYPMFKAMAEAAQAHVHVSQALREQIGQLGRDGEQHMLKITNGVNTHRGAIWSMGLMVTAAALELSQQHAHDVEHLCQIAAQIACLTDRFVPAQAVLSHGQKIQKKFGIQGAKHQAQQAFPVLTTYGLTELHRSRAHHIEENKARINALLAMMAHLDDTCVIHRAGLDGLNRVQTGALNILALGGCSSQQGYRALLDYEQALMMIRASAGGAADLLASLLFLDQVEQINWNETQGLQAWKY</sequence>
<dbReference type="RefSeq" id="WP_076032368.1">
    <property type="nucleotide sequence ID" value="NZ_BKXY01000016.1"/>
</dbReference>
<gene>
    <name evidence="5" type="primary">mdcB</name>
    <name evidence="6" type="ORF">BEN76_04315</name>
</gene>
<dbReference type="EC" id="2.4.2.52" evidence="5"/>
<proteinExistence type="inferred from homology"/>
<evidence type="ECO:0000256" key="2">
    <source>
        <dbReference type="ARBA" id="ARBA00022679"/>
    </source>
</evidence>
<dbReference type="EMBL" id="CP016896">
    <property type="protein sequence ID" value="APV35280.1"/>
    <property type="molecule type" value="Genomic_DNA"/>
</dbReference>
<dbReference type="eggNOG" id="COG1767">
    <property type="taxonomic scope" value="Bacteria"/>
</dbReference>
<evidence type="ECO:0000256" key="3">
    <source>
        <dbReference type="ARBA" id="ARBA00022741"/>
    </source>
</evidence>
<evidence type="ECO:0000313" key="7">
    <source>
        <dbReference type="Proteomes" id="UP000185674"/>
    </source>
</evidence>
<dbReference type="AlphaFoldDB" id="A0A1P8EGE1"/>
<dbReference type="InterPro" id="IPR017555">
    <property type="entry name" value="TriPribosyl-deP-CoA_syn"/>
</dbReference>
<dbReference type="PANTHER" id="PTHR30201:SF2">
    <property type="entry name" value="2-(5''-TRIPHOSPHORIBOSYL)-3'-DEPHOSPHOCOENZYME-A SYNTHASE"/>
    <property type="match status" value="1"/>
</dbReference>
<reference evidence="6 7" key="1">
    <citation type="submission" date="2016-08" db="EMBL/GenBank/DDBJ databases">
        <title>Complete genome sequence of Acinetobacter baylyi strain GFJ2.</title>
        <authorList>
            <person name="Tabata M."/>
            <person name="Kuboki S."/>
            <person name="Gibu N."/>
            <person name="Kinouchi Y."/>
            <person name="Vangnai A."/>
            <person name="Kasai D."/>
            <person name="Fukuda M."/>
        </authorList>
    </citation>
    <scope>NUCLEOTIDE SEQUENCE [LARGE SCALE GENOMIC DNA]</scope>
    <source>
        <strain evidence="6 7">GFJ2</strain>
    </source>
</reference>
<dbReference type="Pfam" id="PF01874">
    <property type="entry name" value="CitG"/>
    <property type="match status" value="1"/>
</dbReference>
<dbReference type="GO" id="GO:0046917">
    <property type="term" value="F:triphosphoribosyl-dephospho-CoA synthase activity"/>
    <property type="evidence" value="ECO:0007669"/>
    <property type="project" value="UniProtKB-UniRule"/>
</dbReference>
<name>A0A1P8EGE1_9GAMM</name>
<dbReference type="Gene3D" id="1.10.4200.10">
    <property type="entry name" value="Triphosphoribosyl-dephospho-CoA protein"/>
    <property type="match status" value="1"/>
</dbReference>
<dbReference type="GO" id="GO:0051191">
    <property type="term" value="P:prosthetic group biosynthetic process"/>
    <property type="evidence" value="ECO:0007669"/>
    <property type="project" value="TreeGrafter"/>
</dbReference>
<comment type="function">
    <text evidence="5">Involved in the formation of 2-(5''-phosphoribosyl)-3'-dephosphocoenzyme-A, the prosthetic group of the acyl-carrier protein of the malonate decarboxylase.</text>
</comment>
<keyword evidence="2 5" id="KW-0808">Transferase</keyword>
<evidence type="ECO:0000313" key="6">
    <source>
        <dbReference type="EMBL" id="APV35280.1"/>
    </source>
</evidence>
<keyword evidence="4 5" id="KW-0067">ATP-binding</keyword>
<protein>
    <recommendedName>
        <fullName evidence="5">Probable 2-(5''-triphosphoribosyl)-3'-dephosphocoenzyme-A synthase</fullName>
        <shortName evidence="5">2-(5''-triphosphoribosyl)-3'-dephospho-CoA synthase</shortName>
        <ecNumber evidence="5">2.4.2.52</ecNumber>
    </recommendedName>
</protein>